<name>A0A1V1P948_9BACT</name>
<proteinExistence type="predicted"/>
<comment type="caution">
    <text evidence="2">The sequence shown here is derived from an EMBL/GenBank/DDBJ whole genome shotgun (WGS) entry which is preliminary data.</text>
</comment>
<dbReference type="PROSITE" id="PS50005">
    <property type="entry name" value="TPR"/>
    <property type="match status" value="1"/>
</dbReference>
<evidence type="ECO:0000256" key="1">
    <source>
        <dbReference type="PROSITE-ProRule" id="PRU00339"/>
    </source>
</evidence>
<dbReference type="Gene3D" id="3.40.720.10">
    <property type="entry name" value="Alkaline Phosphatase, subunit A"/>
    <property type="match status" value="1"/>
</dbReference>
<dbReference type="SMART" id="SM00028">
    <property type="entry name" value="TPR"/>
    <property type="match status" value="2"/>
</dbReference>
<feature type="repeat" description="TPR" evidence="1">
    <location>
        <begin position="231"/>
        <end position="264"/>
    </location>
</feature>
<dbReference type="InterPro" id="IPR011990">
    <property type="entry name" value="TPR-like_helical_dom_sf"/>
</dbReference>
<dbReference type="InterPro" id="IPR019734">
    <property type="entry name" value="TPR_rpt"/>
</dbReference>
<dbReference type="SUPFAM" id="SSF53649">
    <property type="entry name" value="Alkaline phosphatase-like"/>
    <property type="match status" value="1"/>
</dbReference>
<evidence type="ECO:0000313" key="3">
    <source>
        <dbReference type="Proteomes" id="UP000189670"/>
    </source>
</evidence>
<protein>
    <submittedName>
        <fullName evidence="2">Uncharacterized protein</fullName>
    </submittedName>
</protein>
<accession>A0A1V1P948</accession>
<dbReference type="Proteomes" id="UP000189670">
    <property type="component" value="Unassembled WGS sequence"/>
</dbReference>
<keyword evidence="1" id="KW-0802">TPR repeat</keyword>
<organism evidence="2 3">
    <name type="scientific">Candidatus Magnetoglobus multicellularis str. Araruama</name>
    <dbReference type="NCBI Taxonomy" id="890399"/>
    <lineage>
        <taxon>Bacteria</taxon>
        <taxon>Pseudomonadati</taxon>
        <taxon>Thermodesulfobacteriota</taxon>
        <taxon>Desulfobacteria</taxon>
        <taxon>Desulfobacterales</taxon>
        <taxon>Desulfobacteraceae</taxon>
        <taxon>Candidatus Magnetoglobus</taxon>
    </lineage>
</organism>
<dbReference type="Pfam" id="PF13414">
    <property type="entry name" value="TPR_11"/>
    <property type="match status" value="1"/>
</dbReference>
<dbReference type="AlphaFoldDB" id="A0A1V1P948"/>
<dbReference type="EMBL" id="ATBP01000290">
    <property type="protein sequence ID" value="ETR71293.1"/>
    <property type="molecule type" value="Genomic_DNA"/>
</dbReference>
<dbReference type="Gene3D" id="1.25.40.10">
    <property type="entry name" value="Tetratricopeptide repeat domain"/>
    <property type="match status" value="1"/>
</dbReference>
<dbReference type="SUPFAM" id="SSF48452">
    <property type="entry name" value="TPR-like"/>
    <property type="match status" value="1"/>
</dbReference>
<dbReference type="Pfam" id="PF01663">
    <property type="entry name" value="Phosphodiest"/>
    <property type="match status" value="1"/>
</dbReference>
<reference evidence="3" key="1">
    <citation type="submission" date="2012-11" db="EMBL/GenBank/DDBJ databases">
        <authorList>
            <person name="Lucero-Rivera Y.E."/>
            <person name="Tovar-Ramirez D."/>
        </authorList>
    </citation>
    <scope>NUCLEOTIDE SEQUENCE [LARGE SCALE GENOMIC DNA]</scope>
    <source>
        <strain evidence="3">Araruama</strain>
    </source>
</reference>
<evidence type="ECO:0000313" key="2">
    <source>
        <dbReference type="EMBL" id="ETR71293.1"/>
    </source>
</evidence>
<dbReference type="InterPro" id="IPR017850">
    <property type="entry name" value="Alkaline_phosphatase_core_sf"/>
</dbReference>
<dbReference type="InterPro" id="IPR002591">
    <property type="entry name" value="Phosphodiest/P_Trfase"/>
</dbReference>
<gene>
    <name evidence="2" type="ORF">OMM_02601</name>
</gene>
<sequence>MKKMLKKLLLIGWDGADWDVINPLIDAGKMPNLNYLVDNGVVGDLTTLYPELSPMLWTSIATGKRAYKHGIYGFTEVRPDGQGIRPISNLSRKTKAIWNILSQNDISSHIIGWWPSHPVEPINGVMVSNLYPGPYEKLDPKKEWALIEGSVHPKRIAKNLNALRWHPQKLNTNHILPFVPKLGLIDQEKDHRLEAIAVIEYLNGLISFAEQDYKKALKHLKRAENLGYNNPNLFLKIASIYQQLNQVKEAIACYHKALNLDSNNAEAYSGLC</sequence>